<dbReference type="SUPFAM" id="SSF81383">
    <property type="entry name" value="F-box domain"/>
    <property type="match status" value="1"/>
</dbReference>
<sequence>MDVDQALTVHFEEGIIMNILSRLSVRSLHQYKCVSKLWNILISDPYFKMKHFKRANNDQNSQKSLITHMCMNENRFSSYCCPLSSVQMGEDAQKIDRPLSSKPFFRALCGCDGFVLVLVSGIMVDKHPIHLLWNPSIRESIVLPAPHSEICDYTCYGFGYDSTSGDYKILRICDQGYNEILALKGGSWRKIDKHPRGVSNVVTRTSCLAFLHETFHWIGSIIDPRSHWIGGSRIYSLVLFSISKEVYGEIPLPEQILSFVGIFYLGVLVLDGMLSVYSITFSPDLNLETLKLWVLKDYGVKESWTALFTIEDPSVYRVIPKYRFADGELLFSCFHIPSSGTQFRTSSRPLVSWLQPGIQDMVVFTESLISPKSVVSYV</sequence>
<reference evidence="3" key="2">
    <citation type="submission" date="2015-06" db="UniProtKB">
        <authorList>
            <consortium name="EnsemblPlants"/>
        </authorList>
    </citation>
    <scope>IDENTIFICATION</scope>
    <source>
        <strain evidence="3">DM1-3 516 R44</strain>
    </source>
</reference>
<dbReference type="InterPro" id="IPR050796">
    <property type="entry name" value="SCF_F-box_component"/>
</dbReference>
<dbReference type="PANTHER" id="PTHR31672">
    <property type="entry name" value="BNACNNG10540D PROTEIN"/>
    <property type="match status" value="1"/>
</dbReference>
<dbReference type="EnsemblPlants" id="PGSC0003DMT400034497">
    <property type="protein sequence ID" value="PGSC0003DMT400034497"/>
    <property type="gene ID" value="PGSC0003DMG400013260"/>
</dbReference>
<protein>
    <submittedName>
        <fullName evidence="3">Ubiquitin-protein ligase</fullName>
    </submittedName>
</protein>
<dbReference type="OMA" id="CLAFLHE"/>
<proteinExistence type="predicted"/>
<dbReference type="AlphaFoldDB" id="M1B0T0"/>
<reference evidence="4" key="1">
    <citation type="journal article" date="2011" name="Nature">
        <title>Genome sequence and analysis of the tuber crop potato.</title>
        <authorList>
            <consortium name="The Potato Genome Sequencing Consortium"/>
        </authorList>
    </citation>
    <scope>NUCLEOTIDE SEQUENCE [LARGE SCALE GENOMIC DNA]</scope>
    <source>
        <strain evidence="4">cv. DM1-3 516 R44</strain>
    </source>
</reference>
<dbReference type="Gene3D" id="1.20.1280.50">
    <property type="match status" value="1"/>
</dbReference>
<dbReference type="eggNOG" id="ENOG502SXR6">
    <property type="taxonomic scope" value="Eukaryota"/>
</dbReference>
<dbReference type="NCBIfam" id="TIGR01640">
    <property type="entry name" value="F_box_assoc_1"/>
    <property type="match status" value="1"/>
</dbReference>
<dbReference type="InParanoid" id="M1B0T0"/>
<dbReference type="PANTHER" id="PTHR31672:SF13">
    <property type="entry name" value="F-BOX PROTEIN CPR30-LIKE"/>
    <property type="match status" value="1"/>
</dbReference>
<accession>M1B0T0</accession>
<dbReference type="Pfam" id="PF00646">
    <property type="entry name" value="F-box"/>
    <property type="match status" value="1"/>
</dbReference>
<dbReference type="HOGENOM" id="CLU_027176_2_1_1"/>
<dbReference type="InterPro" id="IPR001810">
    <property type="entry name" value="F-box_dom"/>
</dbReference>
<name>M1B0T0_SOLTU</name>
<feature type="domain" description="F-box" evidence="1">
    <location>
        <begin position="15"/>
        <end position="48"/>
    </location>
</feature>
<dbReference type="FunCoup" id="M1B0T0">
    <property type="interactions" value="555"/>
</dbReference>
<dbReference type="InterPro" id="IPR036047">
    <property type="entry name" value="F-box-like_dom_sf"/>
</dbReference>
<evidence type="ECO:0000313" key="3">
    <source>
        <dbReference type="EnsemblPlants" id="PGSC0003DMT400034497"/>
    </source>
</evidence>
<keyword evidence="4" id="KW-1185">Reference proteome</keyword>
<dbReference type="Proteomes" id="UP000011115">
    <property type="component" value="Unassembled WGS sequence"/>
</dbReference>
<gene>
    <name evidence="3" type="primary">LOC107061520</name>
</gene>
<feature type="domain" description="F-box associated beta-propeller type 1" evidence="2">
    <location>
        <begin position="102"/>
        <end position="312"/>
    </location>
</feature>
<evidence type="ECO:0000259" key="2">
    <source>
        <dbReference type="Pfam" id="PF07734"/>
    </source>
</evidence>
<evidence type="ECO:0000313" key="4">
    <source>
        <dbReference type="Proteomes" id="UP000011115"/>
    </source>
</evidence>
<dbReference type="PaxDb" id="4113-PGSC0003DMT400034497"/>
<organism evidence="3 4">
    <name type="scientific">Solanum tuberosum</name>
    <name type="common">Potato</name>
    <dbReference type="NCBI Taxonomy" id="4113"/>
    <lineage>
        <taxon>Eukaryota</taxon>
        <taxon>Viridiplantae</taxon>
        <taxon>Streptophyta</taxon>
        <taxon>Embryophyta</taxon>
        <taxon>Tracheophyta</taxon>
        <taxon>Spermatophyta</taxon>
        <taxon>Magnoliopsida</taxon>
        <taxon>eudicotyledons</taxon>
        <taxon>Gunneridae</taxon>
        <taxon>Pentapetalae</taxon>
        <taxon>asterids</taxon>
        <taxon>lamiids</taxon>
        <taxon>Solanales</taxon>
        <taxon>Solanaceae</taxon>
        <taxon>Solanoideae</taxon>
        <taxon>Solaneae</taxon>
        <taxon>Solanum</taxon>
    </lineage>
</organism>
<dbReference type="InterPro" id="IPR006527">
    <property type="entry name" value="F-box-assoc_dom_typ1"/>
</dbReference>
<dbReference type="Pfam" id="PF07734">
    <property type="entry name" value="FBA_1"/>
    <property type="match status" value="1"/>
</dbReference>
<dbReference type="InterPro" id="IPR017451">
    <property type="entry name" value="F-box-assoc_interact_dom"/>
</dbReference>
<dbReference type="Gramene" id="PGSC0003DMT400034497">
    <property type="protein sequence ID" value="PGSC0003DMT400034497"/>
    <property type="gene ID" value="PGSC0003DMG400013260"/>
</dbReference>
<evidence type="ECO:0000259" key="1">
    <source>
        <dbReference type="Pfam" id="PF00646"/>
    </source>
</evidence>